<evidence type="ECO:0000313" key="2">
    <source>
        <dbReference type="EMBL" id="KAH9840870.1"/>
    </source>
</evidence>
<dbReference type="PANTHER" id="PTHR16134">
    <property type="entry name" value="F-BOX/TPR REPEAT PROTEIN POF3"/>
    <property type="match status" value="1"/>
</dbReference>
<evidence type="ECO:0000313" key="3">
    <source>
        <dbReference type="Proteomes" id="UP000814176"/>
    </source>
</evidence>
<dbReference type="EMBL" id="JADCUA010000004">
    <property type="protein sequence ID" value="KAH9840870.1"/>
    <property type="molecule type" value="Genomic_DNA"/>
</dbReference>
<keyword evidence="3" id="KW-1185">Reference proteome</keyword>
<proteinExistence type="predicted"/>
<dbReference type="GeneID" id="72006713"/>
<dbReference type="Proteomes" id="UP000814176">
    <property type="component" value="Unassembled WGS sequence"/>
</dbReference>
<dbReference type="RefSeq" id="XP_047782336.1">
    <property type="nucleotide sequence ID" value="XM_047925981.1"/>
</dbReference>
<dbReference type="InterPro" id="IPR032675">
    <property type="entry name" value="LRR_dom_sf"/>
</dbReference>
<sequence>MAPPARALGEVNELVAIILAFLDNRSLARAACVCRRWSEIALGVLWREVDDLHRLFSMLCPFAKPMKKMGEGGRMLQSFKFKRDIYQKDWQRFSRYSTHVRRLVFDERSPKYRTKVLDNSVFFMSTTRKIVRGGILPNLQTIVWHVHTPDTQLQSLSLMHRGLRELDVQILPPGSYSTTAIDFVYQISQWAPNLTHLTLRRRGPVRELEEDICRLLENLLKLQKVDIPLCGSTNSIMEELSRLEDLREVALAGPDEGGMGDPMDVLGFSPELQEDAFPVLRRMSFSARIPAATRFLQSPFFPERLTRLHVHAVDVVDPDVLETFFSTVARNCPELVELTVDFILCPDVSLVVPAPPMDARPSIATFRPLFACRRITSFEFRWDYAPCLQDHDMEEFALAWPGLEHFMLNSSAVIEFTPSPLTLGALIPFARHCLRLRHLGLYINADARPSRAVEQPFRSLEKLSVGASNIAAADSVALFLSQLCTPVCEIVAGLRWPDAYGLALDNAGIFDERRTMICDSWVRWNEVVKVLPVVIKARREERGRVAFLQHGI</sequence>
<accession>A0ABQ8KQQ7</accession>
<dbReference type="InterPro" id="IPR036047">
    <property type="entry name" value="F-box-like_dom_sf"/>
</dbReference>
<feature type="domain" description="F-box" evidence="1">
    <location>
        <begin position="12"/>
        <end position="49"/>
    </location>
</feature>
<protein>
    <recommendedName>
        <fullName evidence="1">F-box domain-containing protein</fullName>
    </recommendedName>
</protein>
<dbReference type="PANTHER" id="PTHR16134:SF148">
    <property type="entry name" value="S-PHASE KINASE-ASSOCIATED PROTEIN 2, ISOFORM A"/>
    <property type="match status" value="1"/>
</dbReference>
<organism evidence="2 3">
    <name type="scientific">Rhodofomes roseus</name>
    <dbReference type="NCBI Taxonomy" id="34475"/>
    <lineage>
        <taxon>Eukaryota</taxon>
        <taxon>Fungi</taxon>
        <taxon>Dikarya</taxon>
        <taxon>Basidiomycota</taxon>
        <taxon>Agaricomycotina</taxon>
        <taxon>Agaricomycetes</taxon>
        <taxon>Polyporales</taxon>
        <taxon>Rhodofomes</taxon>
    </lineage>
</organism>
<dbReference type="Gene3D" id="1.20.1280.50">
    <property type="match status" value="1"/>
</dbReference>
<dbReference type="Gene3D" id="3.80.10.10">
    <property type="entry name" value="Ribonuclease Inhibitor"/>
    <property type="match status" value="1"/>
</dbReference>
<dbReference type="Pfam" id="PF12937">
    <property type="entry name" value="F-box-like"/>
    <property type="match status" value="1"/>
</dbReference>
<reference evidence="2 3" key="1">
    <citation type="journal article" date="2021" name="Environ. Microbiol.">
        <title>Gene family expansions and transcriptome signatures uncover fungal adaptations to wood decay.</title>
        <authorList>
            <person name="Hage H."/>
            <person name="Miyauchi S."/>
            <person name="Viragh M."/>
            <person name="Drula E."/>
            <person name="Min B."/>
            <person name="Chaduli D."/>
            <person name="Navarro D."/>
            <person name="Favel A."/>
            <person name="Norest M."/>
            <person name="Lesage-Meessen L."/>
            <person name="Balint B."/>
            <person name="Merenyi Z."/>
            <person name="de Eugenio L."/>
            <person name="Morin E."/>
            <person name="Martinez A.T."/>
            <person name="Baldrian P."/>
            <person name="Stursova M."/>
            <person name="Martinez M.J."/>
            <person name="Novotny C."/>
            <person name="Magnuson J.K."/>
            <person name="Spatafora J.W."/>
            <person name="Maurice S."/>
            <person name="Pangilinan J."/>
            <person name="Andreopoulos W."/>
            <person name="LaButti K."/>
            <person name="Hundley H."/>
            <person name="Na H."/>
            <person name="Kuo A."/>
            <person name="Barry K."/>
            <person name="Lipzen A."/>
            <person name="Henrissat B."/>
            <person name="Riley R."/>
            <person name="Ahrendt S."/>
            <person name="Nagy L.G."/>
            <person name="Grigoriev I.V."/>
            <person name="Martin F."/>
            <person name="Rosso M.N."/>
        </authorList>
    </citation>
    <scope>NUCLEOTIDE SEQUENCE [LARGE SCALE GENOMIC DNA]</scope>
    <source>
        <strain evidence="2 3">CIRM-BRFM 1785</strain>
    </source>
</reference>
<name>A0ABQ8KQQ7_9APHY</name>
<gene>
    <name evidence="2" type="ORF">C8Q71DRAFT_804536</name>
</gene>
<dbReference type="SUPFAM" id="SSF81383">
    <property type="entry name" value="F-box domain"/>
    <property type="match status" value="1"/>
</dbReference>
<dbReference type="InterPro" id="IPR001810">
    <property type="entry name" value="F-box_dom"/>
</dbReference>
<dbReference type="SUPFAM" id="SSF52047">
    <property type="entry name" value="RNI-like"/>
    <property type="match status" value="1"/>
</dbReference>
<evidence type="ECO:0000259" key="1">
    <source>
        <dbReference type="Pfam" id="PF12937"/>
    </source>
</evidence>
<comment type="caution">
    <text evidence="2">The sequence shown here is derived from an EMBL/GenBank/DDBJ whole genome shotgun (WGS) entry which is preliminary data.</text>
</comment>